<dbReference type="Proteomes" id="UP000053859">
    <property type="component" value="Unassembled WGS sequence"/>
</dbReference>
<dbReference type="GO" id="GO:0008168">
    <property type="term" value="F:methyltransferase activity"/>
    <property type="evidence" value="ECO:0007669"/>
    <property type="project" value="UniProtKB-KW"/>
</dbReference>
<keyword evidence="1" id="KW-0808">Transferase</keyword>
<accession>A0A0K8PKP4</accession>
<protein>
    <submittedName>
        <fullName evidence="1">O-methyltransferase</fullName>
    </submittedName>
</protein>
<keyword evidence="1" id="KW-0489">Methyltransferase</keyword>
<reference evidence="1" key="1">
    <citation type="journal article" date="2015" name="Genome Announc.">
        <title>Draft Genome Sequence of Thiostrepton-Producing Streptomyces azureus ATCC 14921.</title>
        <authorList>
            <person name="Sakihara K."/>
            <person name="Maeda J."/>
            <person name="Tashiro K."/>
            <person name="Fujino Y."/>
            <person name="Kuhara S."/>
            <person name="Ohshima T."/>
            <person name="Ogata S."/>
            <person name="Doi K."/>
        </authorList>
    </citation>
    <scope>NUCLEOTIDE SEQUENCE [LARGE SCALE GENOMIC DNA]</scope>
    <source>
        <strain evidence="1">ATCC14921</strain>
    </source>
</reference>
<dbReference type="EMBL" id="DF968261">
    <property type="protein sequence ID" value="GAP48460.1"/>
    <property type="molecule type" value="Genomic_DNA"/>
</dbReference>
<gene>
    <name evidence="1" type="ORF">SAZU_3286</name>
</gene>
<evidence type="ECO:0000313" key="2">
    <source>
        <dbReference type="Proteomes" id="UP000053859"/>
    </source>
</evidence>
<dbReference type="SUPFAM" id="SSF53335">
    <property type="entry name" value="S-adenosyl-L-methionine-dependent methyltransferases"/>
    <property type="match status" value="1"/>
</dbReference>
<dbReference type="InterPro" id="IPR029063">
    <property type="entry name" value="SAM-dependent_MTases_sf"/>
</dbReference>
<dbReference type="PATRIC" id="fig|146537.3.peg.3485"/>
<dbReference type="Gene3D" id="3.40.50.150">
    <property type="entry name" value="Vaccinia Virus protein VP39"/>
    <property type="match status" value="1"/>
</dbReference>
<dbReference type="Pfam" id="PF13578">
    <property type="entry name" value="Methyltransf_24"/>
    <property type="match status" value="1"/>
</dbReference>
<sequence>MTRGPPPAPYRHRALTTDRYARSAHMHQPLDIDHVIRLYRTYADDLDRVREEQRALLAPPRAMKAQLDDIEAEITYLLLREARPETVVEIGTFHGWSTTWILRALRDNGTGHLYSYDVVDHVLREVPGQLAEGRWTFTQGDVRENLEKVPDTADFLFIDAAHSARFARWYVRHLLPRMRPGIPVCVHDVFHGRRALPFTEGAVVLRWLAERGNRYFTASRAHAPEIHDRLNDVKRSLALGHPVKDSTDNPMIFFSLS</sequence>
<organism evidence="1 2">
    <name type="scientific">Streptomyces azureus</name>
    <dbReference type="NCBI Taxonomy" id="146537"/>
    <lineage>
        <taxon>Bacteria</taxon>
        <taxon>Bacillati</taxon>
        <taxon>Actinomycetota</taxon>
        <taxon>Actinomycetes</taxon>
        <taxon>Kitasatosporales</taxon>
        <taxon>Streptomycetaceae</taxon>
        <taxon>Streptomyces</taxon>
    </lineage>
</organism>
<name>A0A0K8PKP4_STRAJ</name>
<dbReference type="GO" id="GO:0032259">
    <property type="term" value="P:methylation"/>
    <property type="evidence" value="ECO:0007669"/>
    <property type="project" value="UniProtKB-KW"/>
</dbReference>
<keyword evidence="2" id="KW-1185">Reference proteome</keyword>
<dbReference type="AlphaFoldDB" id="A0A0K8PKP4"/>
<proteinExistence type="predicted"/>
<evidence type="ECO:0000313" key="1">
    <source>
        <dbReference type="EMBL" id="GAP48460.1"/>
    </source>
</evidence>